<accession>A0A1E3NMH4</accession>
<feature type="domain" description="AP complex mu/sigma subunit" evidence="7">
    <location>
        <begin position="4"/>
        <end position="138"/>
    </location>
</feature>
<evidence type="ECO:0000256" key="6">
    <source>
        <dbReference type="PIRNR" id="PIRNR015588"/>
    </source>
</evidence>
<dbReference type="Proteomes" id="UP000094455">
    <property type="component" value="Unassembled WGS sequence"/>
</dbReference>
<dbReference type="RefSeq" id="XP_019018443.1">
    <property type="nucleotide sequence ID" value="XM_019163913.1"/>
</dbReference>
<keyword evidence="9" id="KW-1185">Reference proteome</keyword>
<dbReference type="Pfam" id="PF01217">
    <property type="entry name" value="Clat_adaptor_s"/>
    <property type="match status" value="1"/>
</dbReference>
<dbReference type="PANTHER" id="PTHR11753">
    <property type="entry name" value="ADAPTOR COMPLEXES SMALL SUBUNIT FAMILY"/>
    <property type="match status" value="1"/>
</dbReference>
<evidence type="ECO:0000313" key="8">
    <source>
        <dbReference type="EMBL" id="ODQ47330.1"/>
    </source>
</evidence>
<dbReference type="GO" id="GO:0006886">
    <property type="term" value="P:intracellular protein transport"/>
    <property type="evidence" value="ECO:0007669"/>
    <property type="project" value="UniProtKB-UniRule"/>
</dbReference>
<dbReference type="PIRSF" id="PIRSF015588">
    <property type="entry name" value="AP_complex_sigma"/>
    <property type="match status" value="1"/>
</dbReference>
<evidence type="ECO:0000256" key="1">
    <source>
        <dbReference type="ARBA" id="ARBA00004308"/>
    </source>
</evidence>
<dbReference type="SUPFAM" id="SSF64356">
    <property type="entry name" value="SNARE-like"/>
    <property type="match status" value="1"/>
</dbReference>
<dbReference type="EMBL" id="KV454002">
    <property type="protein sequence ID" value="ODQ47330.1"/>
    <property type="molecule type" value="Genomic_DNA"/>
</dbReference>
<dbReference type="GeneID" id="30180600"/>
<comment type="similarity">
    <text evidence="2 6">Belongs to the adaptor complexes small subunit family.</text>
</comment>
<gene>
    <name evidence="8" type="ORF">PICMEDRAFT_71412</name>
</gene>
<dbReference type="InterPro" id="IPR016635">
    <property type="entry name" value="AP_complex_ssu"/>
</dbReference>
<keyword evidence="4 6" id="KW-0653">Protein transport</keyword>
<evidence type="ECO:0000256" key="3">
    <source>
        <dbReference type="ARBA" id="ARBA00022448"/>
    </source>
</evidence>
<name>A0A1E3NMH4_9ASCO</name>
<dbReference type="OrthoDB" id="371463at2759"/>
<proteinExistence type="inferred from homology"/>
<sequence length="141" mass="16434">MAARYIVCLNRQGKVRMSKWYERTGVAEQRATIGRIHRLIQRRLQFRSCNSVDFGADTQLVFKKYNGLYFVVCVGREENGLLYLQAIPLFVQLLDRYFDTVSELDLVFNFYKMHRVLDLVFVDGELVATKTEAVLAQLGRM</sequence>
<evidence type="ECO:0000313" key="9">
    <source>
        <dbReference type="Proteomes" id="UP000094455"/>
    </source>
</evidence>
<organism evidence="8 9">
    <name type="scientific">Pichia membranifaciens NRRL Y-2026</name>
    <dbReference type="NCBI Taxonomy" id="763406"/>
    <lineage>
        <taxon>Eukaryota</taxon>
        <taxon>Fungi</taxon>
        <taxon>Dikarya</taxon>
        <taxon>Ascomycota</taxon>
        <taxon>Saccharomycotina</taxon>
        <taxon>Pichiomycetes</taxon>
        <taxon>Pichiales</taxon>
        <taxon>Pichiaceae</taxon>
        <taxon>Pichia</taxon>
    </lineage>
</organism>
<evidence type="ECO:0000259" key="7">
    <source>
        <dbReference type="Pfam" id="PF01217"/>
    </source>
</evidence>
<evidence type="ECO:0000256" key="5">
    <source>
        <dbReference type="ARBA" id="ARBA00023136"/>
    </source>
</evidence>
<evidence type="ECO:0000256" key="2">
    <source>
        <dbReference type="ARBA" id="ARBA00006972"/>
    </source>
</evidence>
<dbReference type="AlphaFoldDB" id="A0A1E3NMH4"/>
<protein>
    <recommendedName>
        <fullName evidence="6">AP complex subunit sigma</fullName>
    </recommendedName>
</protein>
<keyword evidence="3 6" id="KW-0813">Transport</keyword>
<dbReference type="InterPro" id="IPR011012">
    <property type="entry name" value="Longin-like_dom_sf"/>
</dbReference>
<dbReference type="STRING" id="763406.A0A1E3NMH4"/>
<comment type="subcellular location">
    <subcellularLocation>
        <location evidence="1">Endomembrane system</location>
    </subcellularLocation>
</comment>
<dbReference type="InterPro" id="IPR022775">
    <property type="entry name" value="AP_mu_sigma_su"/>
</dbReference>
<reference evidence="8 9" key="1">
    <citation type="journal article" date="2016" name="Proc. Natl. Acad. Sci. U.S.A.">
        <title>Comparative genomics of biotechnologically important yeasts.</title>
        <authorList>
            <person name="Riley R."/>
            <person name="Haridas S."/>
            <person name="Wolfe K.H."/>
            <person name="Lopes M.R."/>
            <person name="Hittinger C.T."/>
            <person name="Goeker M."/>
            <person name="Salamov A.A."/>
            <person name="Wisecaver J.H."/>
            <person name="Long T.M."/>
            <person name="Calvey C.H."/>
            <person name="Aerts A.L."/>
            <person name="Barry K.W."/>
            <person name="Choi C."/>
            <person name="Clum A."/>
            <person name="Coughlan A.Y."/>
            <person name="Deshpande S."/>
            <person name="Douglass A.P."/>
            <person name="Hanson S.J."/>
            <person name="Klenk H.-P."/>
            <person name="LaButti K.M."/>
            <person name="Lapidus A."/>
            <person name="Lindquist E.A."/>
            <person name="Lipzen A.M."/>
            <person name="Meier-Kolthoff J.P."/>
            <person name="Ohm R.A."/>
            <person name="Otillar R.P."/>
            <person name="Pangilinan J.L."/>
            <person name="Peng Y."/>
            <person name="Rokas A."/>
            <person name="Rosa C.A."/>
            <person name="Scheuner C."/>
            <person name="Sibirny A.A."/>
            <person name="Slot J.C."/>
            <person name="Stielow J.B."/>
            <person name="Sun H."/>
            <person name="Kurtzman C.P."/>
            <person name="Blackwell M."/>
            <person name="Grigoriev I.V."/>
            <person name="Jeffries T.W."/>
        </authorList>
    </citation>
    <scope>NUCLEOTIDE SEQUENCE [LARGE SCALE GENOMIC DNA]</scope>
    <source>
        <strain evidence="8 9">NRRL Y-2026</strain>
    </source>
</reference>
<dbReference type="Gene3D" id="3.30.450.60">
    <property type="match status" value="1"/>
</dbReference>
<dbReference type="GO" id="GO:0030122">
    <property type="term" value="C:AP-2 adaptor complex"/>
    <property type="evidence" value="ECO:0007669"/>
    <property type="project" value="EnsemblFungi"/>
</dbReference>
<keyword evidence="5 6" id="KW-0472">Membrane</keyword>
<evidence type="ECO:0000256" key="4">
    <source>
        <dbReference type="ARBA" id="ARBA00022927"/>
    </source>
</evidence>